<reference evidence="1 2" key="1">
    <citation type="submission" date="2020-07" db="EMBL/GenBank/DDBJ databases">
        <authorList>
            <person name="Feng X."/>
        </authorList>
    </citation>
    <scope>NUCLEOTIDE SEQUENCE [LARGE SCALE GENOMIC DNA]</scope>
    <source>
        <strain evidence="1 2">JCM14086</strain>
    </source>
</reference>
<evidence type="ECO:0000313" key="1">
    <source>
        <dbReference type="EMBL" id="MBC2600934.1"/>
    </source>
</evidence>
<accession>A0A7X1E3F9</accession>
<sequence>MPGRKVEMDLLKRVLQRNELDVRQVSQIIEDINKELEKEEEPKAPPVKKEFSIMVSDPEGKLQGIDLTGWVVQIPEGESPQLAKDKIIRAAYEFNTTPKGRRFPVETIGEACETVTARHFKEQGIWVKTKEPVLLVRTDNKIPKETSE</sequence>
<organism evidence="1 2">
    <name type="scientific">Puniceicoccus vermicola</name>
    <dbReference type="NCBI Taxonomy" id="388746"/>
    <lineage>
        <taxon>Bacteria</taxon>
        <taxon>Pseudomonadati</taxon>
        <taxon>Verrucomicrobiota</taxon>
        <taxon>Opitutia</taxon>
        <taxon>Puniceicoccales</taxon>
        <taxon>Puniceicoccaceae</taxon>
        <taxon>Puniceicoccus</taxon>
    </lineage>
</organism>
<keyword evidence="2" id="KW-1185">Reference proteome</keyword>
<dbReference type="EMBL" id="JACHVA010000040">
    <property type="protein sequence ID" value="MBC2600934.1"/>
    <property type="molecule type" value="Genomic_DNA"/>
</dbReference>
<dbReference type="AlphaFoldDB" id="A0A7X1E3F9"/>
<proteinExistence type="predicted"/>
<comment type="caution">
    <text evidence="1">The sequence shown here is derived from an EMBL/GenBank/DDBJ whole genome shotgun (WGS) entry which is preliminary data.</text>
</comment>
<name>A0A7X1E3F9_9BACT</name>
<dbReference type="Proteomes" id="UP000525652">
    <property type="component" value="Unassembled WGS sequence"/>
</dbReference>
<dbReference type="RefSeq" id="WP_185691669.1">
    <property type="nucleotide sequence ID" value="NZ_JACHVA010000040.1"/>
</dbReference>
<evidence type="ECO:0000313" key="2">
    <source>
        <dbReference type="Proteomes" id="UP000525652"/>
    </source>
</evidence>
<gene>
    <name evidence="1" type="ORF">H5P30_03985</name>
</gene>
<protein>
    <submittedName>
        <fullName evidence="1">Uncharacterized protein</fullName>
    </submittedName>
</protein>